<evidence type="ECO:0000313" key="7">
    <source>
        <dbReference type="Proteomes" id="UP000044071"/>
    </source>
</evidence>
<organism evidence="6 7">
    <name type="scientific">Legionella massiliensis</name>
    <dbReference type="NCBI Taxonomy" id="1034943"/>
    <lineage>
        <taxon>Bacteria</taxon>
        <taxon>Pseudomonadati</taxon>
        <taxon>Pseudomonadota</taxon>
        <taxon>Gammaproteobacteria</taxon>
        <taxon>Legionellales</taxon>
        <taxon>Legionellaceae</taxon>
        <taxon>Legionella</taxon>
    </lineage>
</organism>
<evidence type="ECO:0000256" key="4">
    <source>
        <dbReference type="ARBA" id="ARBA00023136"/>
    </source>
</evidence>
<dbReference type="EMBL" id="CCSB01000001">
    <property type="protein sequence ID" value="CDZ76250.1"/>
    <property type="molecule type" value="Genomic_DNA"/>
</dbReference>
<dbReference type="NCBIfam" id="TIGR00945">
    <property type="entry name" value="tatC"/>
    <property type="match status" value="1"/>
</dbReference>
<dbReference type="AlphaFoldDB" id="A0A078KPC2"/>
<comment type="subcellular location">
    <subcellularLocation>
        <location evidence="5">Cell membrane</location>
        <topology evidence="5">Multi-pass membrane protein</topology>
    </subcellularLocation>
    <subcellularLocation>
        <location evidence="1">Membrane</location>
        <topology evidence="1">Multi-pass membrane protein</topology>
    </subcellularLocation>
</comment>
<gene>
    <name evidence="5 6" type="primary">tatC</name>
    <name evidence="6" type="ORF">BN59_00517</name>
</gene>
<proteinExistence type="inferred from homology"/>
<reference evidence="6 7" key="1">
    <citation type="submission" date="2014-06" db="EMBL/GenBank/DDBJ databases">
        <authorList>
            <person name="Urmite Genomes Urmite Genomes"/>
        </authorList>
    </citation>
    <scope>NUCLEOTIDE SEQUENCE [LARGE SCALE GENOMIC DNA]</scope>
</reference>
<dbReference type="eggNOG" id="COG0805">
    <property type="taxonomic scope" value="Bacteria"/>
</dbReference>
<dbReference type="RefSeq" id="WP_043872823.1">
    <property type="nucleotide sequence ID" value="NZ_CCVW01000001.1"/>
</dbReference>
<dbReference type="GO" id="GO:0043953">
    <property type="term" value="P:protein transport by the Tat complex"/>
    <property type="evidence" value="ECO:0007669"/>
    <property type="project" value="UniProtKB-UniRule"/>
</dbReference>
<dbReference type="GO" id="GO:0065002">
    <property type="term" value="P:intracellular protein transmembrane transport"/>
    <property type="evidence" value="ECO:0007669"/>
    <property type="project" value="TreeGrafter"/>
</dbReference>
<dbReference type="HAMAP" id="MF_00902">
    <property type="entry name" value="TatC"/>
    <property type="match status" value="1"/>
</dbReference>
<comment type="subunit">
    <text evidence="5">The Tat system comprises two distinct complexes: a TatABC complex, containing multiple copies of TatA, TatB and TatC subunits, and a separate TatA complex, containing only TatA subunits. Substrates initially bind to the TatABC complex, which probably triggers association of the separate TatA complex to form the active translocon.</text>
</comment>
<dbReference type="PRINTS" id="PR01840">
    <property type="entry name" value="TATCFAMILY"/>
</dbReference>
<keyword evidence="5" id="KW-0811">Translocation</keyword>
<feature type="transmembrane region" description="Helical" evidence="5">
    <location>
        <begin position="66"/>
        <end position="87"/>
    </location>
</feature>
<keyword evidence="5" id="KW-0813">Transport</keyword>
<feature type="transmembrane region" description="Helical" evidence="5">
    <location>
        <begin position="12"/>
        <end position="30"/>
    </location>
</feature>
<comment type="similarity">
    <text evidence="5">Belongs to the TatC family.</text>
</comment>
<keyword evidence="7" id="KW-1185">Reference proteome</keyword>
<keyword evidence="4 5" id="KW-0472">Membrane</keyword>
<protein>
    <recommendedName>
        <fullName evidence="5">Sec-independent protein translocase protein TatC</fullName>
    </recommendedName>
</protein>
<evidence type="ECO:0000256" key="1">
    <source>
        <dbReference type="ARBA" id="ARBA00004141"/>
    </source>
</evidence>
<dbReference type="GO" id="GO:0033281">
    <property type="term" value="C:TAT protein transport complex"/>
    <property type="evidence" value="ECO:0007669"/>
    <property type="project" value="UniProtKB-UniRule"/>
</dbReference>
<evidence type="ECO:0000256" key="2">
    <source>
        <dbReference type="ARBA" id="ARBA00022692"/>
    </source>
</evidence>
<dbReference type="PANTHER" id="PTHR30371">
    <property type="entry name" value="SEC-INDEPENDENT PROTEIN TRANSLOCASE PROTEIN TATC"/>
    <property type="match status" value="1"/>
</dbReference>
<evidence type="ECO:0000256" key="5">
    <source>
        <dbReference type="HAMAP-Rule" id="MF_00902"/>
    </source>
</evidence>
<keyword evidence="5" id="KW-1003">Cell membrane</keyword>
<evidence type="ECO:0000256" key="3">
    <source>
        <dbReference type="ARBA" id="ARBA00022989"/>
    </source>
</evidence>
<dbReference type="InterPro" id="IPR002033">
    <property type="entry name" value="TatC"/>
</dbReference>
<sequence>MLSHLLELRRRALQVMVCFLSLFLLFFFYANELFHILAKPLIQVLPGENSLIATQITSPLLTPMQLASNTAMLCSTPFALLQLWRFIAPGLYRQERVHLKTLIIASALLFCGGVLFCFYLILPFMFQFFSKTVPTGVRFMPDITYTLDFITHMLLLFGLCFQIPILCMVLVRLDWLDLQTLKKFRPYAIVIAFILGMLLTPPDVLSQIMLAIPLCLLYELGILLSALTIPRGNSKKEDC</sequence>
<keyword evidence="5" id="KW-0653">Protein transport</keyword>
<dbReference type="Pfam" id="PF00902">
    <property type="entry name" value="TatC"/>
    <property type="match status" value="1"/>
</dbReference>
<feature type="transmembrane region" description="Helical" evidence="5">
    <location>
        <begin position="99"/>
        <end position="129"/>
    </location>
</feature>
<feature type="transmembrane region" description="Helical" evidence="5">
    <location>
        <begin position="208"/>
        <end position="229"/>
    </location>
</feature>
<keyword evidence="3 5" id="KW-1133">Transmembrane helix</keyword>
<dbReference type="GO" id="GO:0009977">
    <property type="term" value="F:proton motive force dependent protein transmembrane transporter activity"/>
    <property type="evidence" value="ECO:0007669"/>
    <property type="project" value="TreeGrafter"/>
</dbReference>
<feature type="transmembrane region" description="Helical" evidence="5">
    <location>
        <begin position="184"/>
        <end position="202"/>
    </location>
</feature>
<comment type="function">
    <text evidence="5">Part of the twin-arginine translocation (Tat) system that transports large folded proteins containing a characteristic twin-arginine motif in their signal peptide across membranes. Together with TatB, TatC is part of a receptor directly interacting with Tat signal peptides.</text>
</comment>
<feature type="transmembrane region" description="Helical" evidence="5">
    <location>
        <begin position="149"/>
        <end position="172"/>
    </location>
</feature>
<dbReference type="OrthoDB" id="9777044at2"/>
<keyword evidence="2 5" id="KW-0812">Transmembrane</keyword>
<dbReference type="STRING" id="1034943.BN59_00517"/>
<accession>A0A078KPC2</accession>
<evidence type="ECO:0000313" key="6">
    <source>
        <dbReference type="EMBL" id="CDZ76250.1"/>
    </source>
</evidence>
<name>A0A078KPC2_9GAMM</name>
<dbReference type="Proteomes" id="UP000044071">
    <property type="component" value="Unassembled WGS sequence"/>
</dbReference>
<dbReference type="PANTHER" id="PTHR30371:SF0">
    <property type="entry name" value="SEC-INDEPENDENT PROTEIN TRANSLOCASE PROTEIN TATC, CHLOROPLASTIC-RELATED"/>
    <property type="match status" value="1"/>
</dbReference>